<keyword evidence="5" id="KW-1185">Reference proteome</keyword>
<keyword evidence="1" id="KW-0805">Transcription regulation</keyword>
<dbReference type="InterPro" id="IPR053142">
    <property type="entry name" value="PchR_regulatory_protein"/>
</dbReference>
<organism evidence="4 5">
    <name type="scientific">Megasphaera micronuciformis F0359</name>
    <dbReference type="NCBI Taxonomy" id="706434"/>
    <lineage>
        <taxon>Bacteria</taxon>
        <taxon>Bacillati</taxon>
        <taxon>Bacillota</taxon>
        <taxon>Negativicutes</taxon>
        <taxon>Veillonellales</taxon>
        <taxon>Veillonellaceae</taxon>
        <taxon>Megasphaera</taxon>
    </lineage>
</organism>
<protein>
    <submittedName>
        <fullName evidence="4">Transcriptional regulator, AraC family</fullName>
    </submittedName>
</protein>
<dbReference type="PANTHER" id="PTHR47893:SF1">
    <property type="entry name" value="REGULATORY PROTEIN PCHR"/>
    <property type="match status" value="1"/>
</dbReference>
<dbReference type="InterPro" id="IPR009057">
    <property type="entry name" value="Homeodomain-like_sf"/>
</dbReference>
<dbReference type="Gene3D" id="1.10.10.60">
    <property type="entry name" value="Homeodomain-like"/>
    <property type="match status" value="2"/>
</dbReference>
<reference evidence="4 5" key="1">
    <citation type="submission" date="2010-08" db="EMBL/GenBank/DDBJ databases">
        <authorList>
            <person name="Weinstock G."/>
            <person name="Sodergren E."/>
            <person name="Clifton S."/>
            <person name="Fulton L."/>
            <person name="Fulton B."/>
            <person name="Courtney L."/>
            <person name="Fronick C."/>
            <person name="Harrison M."/>
            <person name="Strong C."/>
            <person name="Farmer C."/>
            <person name="Delahaunty K."/>
            <person name="Markovic C."/>
            <person name="Hall O."/>
            <person name="Minx P."/>
            <person name="Tomlinson C."/>
            <person name="Mitreva M."/>
            <person name="Hou S."/>
            <person name="Chen J."/>
            <person name="Wollam A."/>
            <person name="Pepin K.H."/>
            <person name="Johnson M."/>
            <person name="Bhonagiri V."/>
            <person name="Zhang X."/>
            <person name="Suruliraj S."/>
            <person name="Warren W."/>
            <person name="Chinwalla A."/>
            <person name="Mardis E.R."/>
            <person name="Wilson R.K."/>
        </authorList>
    </citation>
    <scope>NUCLEOTIDE SEQUENCE [LARGE SCALE GENOMIC DNA]</scope>
    <source>
        <strain evidence="4 5">F0359</strain>
    </source>
</reference>
<keyword evidence="2" id="KW-0804">Transcription</keyword>
<evidence type="ECO:0000313" key="5">
    <source>
        <dbReference type="Proteomes" id="UP000003195"/>
    </source>
</evidence>
<dbReference type="GO" id="GO:0043565">
    <property type="term" value="F:sequence-specific DNA binding"/>
    <property type="evidence" value="ECO:0007669"/>
    <property type="project" value="InterPro"/>
</dbReference>
<dbReference type="GO" id="GO:0003700">
    <property type="term" value="F:DNA-binding transcription factor activity"/>
    <property type="evidence" value="ECO:0007669"/>
    <property type="project" value="InterPro"/>
</dbReference>
<name>E2ZA23_9FIRM</name>
<dbReference type="PANTHER" id="PTHR47893">
    <property type="entry name" value="REGULATORY PROTEIN PCHR"/>
    <property type="match status" value="1"/>
</dbReference>
<dbReference type="SMART" id="SM00342">
    <property type="entry name" value="HTH_ARAC"/>
    <property type="match status" value="1"/>
</dbReference>
<evidence type="ECO:0000259" key="3">
    <source>
        <dbReference type="PROSITE" id="PS01124"/>
    </source>
</evidence>
<dbReference type="Pfam" id="PF12833">
    <property type="entry name" value="HTH_18"/>
    <property type="match status" value="1"/>
</dbReference>
<evidence type="ECO:0000313" key="4">
    <source>
        <dbReference type="EMBL" id="EFQ04785.1"/>
    </source>
</evidence>
<gene>
    <name evidence="4" type="ORF">HMPREF9429_00281</name>
</gene>
<dbReference type="STRING" id="706434.HMPREF9429_00281"/>
<dbReference type="PROSITE" id="PS01124">
    <property type="entry name" value="HTH_ARAC_FAMILY_2"/>
    <property type="match status" value="1"/>
</dbReference>
<proteinExistence type="predicted"/>
<dbReference type="InterPro" id="IPR018060">
    <property type="entry name" value="HTH_AraC"/>
</dbReference>
<evidence type="ECO:0000256" key="1">
    <source>
        <dbReference type="ARBA" id="ARBA00023015"/>
    </source>
</evidence>
<accession>E2ZA23</accession>
<dbReference type="EMBL" id="AECS01000010">
    <property type="protein sequence ID" value="EFQ04785.1"/>
    <property type="molecule type" value="Genomic_DNA"/>
</dbReference>
<dbReference type="eggNOG" id="COG2207">
    <property type="taxonomic scope" value="Bacteria"/>
</dbReference>
<dbReference type="AlphaFoldDB" id="E2ZA23"/>
<dbReference type="SUPFAM" id="SSF46689">
    <property type="entry name" value="Homeodomain-like"/>
    <property type="match status" value="2"/>
</dbReference>
<evidence type="ECO:0000256" key="2">
    <source>
        <dbReference type="ARBA" id="ARBA00023163"/>
    </source>
</evidence>
<comment type="caution">
    <text evidence="4">The sequence shown here is derived from an EMBL/GenBank/DDBJ whole genome shotgun (WGS) entry which is preliminary data.</text>
</comment>
<sequence>MKETQFNRNKLAVCGKDIHMKNAHEMYASGTVQNGSVYEIKDSKGQAMMTGYSVYPGIMIMYMDIHRPELSCEAKPMPDVFAINHCETGRIECNFKNGEYLYMGEGDMSVGWRRCSAYCHTSVFPLAHYHGVTLLLNLPKAQETMDRQLGVGVIDLEAMSQRLCDRRDFGMIMREDASLKHLFYELYHVPESIKDQYFRIKVLEILLLLSTIKKVPAEKRESFTLQQVNLVKAIRKKITENMMKKFTIEQLAKEHGIAPTTLKKCFKGVYGCTVSQYIKEYRMVKAKQMLLQTDDSIMEIANCVGYENSSKFAVAFHKITGQLPGEFRRSY</sequence>
<feature type="domain" description="HTH araC/xylS-type" evidence="3">
    <location>
        <begin position="232"/>
        <end position="330"/>
    </location>
</feature>
<dbReference type="Proteomes" id="UP000003195">
    <property type="component" value="Unassembled WGS sequence"/>
</dbReference>
<dbReference type="HOGENOM" id="CLU_052345_0_0_9"/>